<evidence type="ECO:0000313" key="1">
    <source>
        <dbReference type="EMBL" id="VGO21843.1"/>
    </source>
</evidence>
<organism evidence="1 2">
    <name type="scientific">Pontiella sulfatireligans</name>
    <dbReference type="NCBI Taxonomy" id="2750658"/>
    <lineage>
        <taxon>Bacteria</taxon>
        <taxon>Pseudomonadati</taxon>
        <taxon>Kiritimatiellota</taxon>
        <taxon>Kiritimatiellia</taxon>
        <taxon>Kiritimatiellales</taxon>
        <taxon>Pontiellaceae</taxon>
        <taxon>Pontiella</taxon>
    </lineage>
</organism>
<protein>
    <recommendedName>
        <fullName evidence="3">DUF4194 domain-containing protein</fullName>
    </recommendedName>
</protein>
<sequence>MNDEFQRPRSMNDLLEQHQERVQDVLNILLESPYFYPEDNNDAFRFLHRYHHEFSRFFADHFGWELFIDSKCARVYKPRWHNDSITPANRELFTFSRRDECIAFMLLLEFFEHKLEVESITVDDTDNLRFKFGELLEYSVQRFHELYPQNTVDYAEENVRAKIIRPIMPQLEKHRFLKKIKPPKDELIDEEDTIYEALPALYHYNVTRLSRPVDEPEIAAEAAALMTDEEEDA</sequence>
<dbReference type="RefSeq" id="WP_136063278.1">
    <property type="nucleotide sequence ID" value="NZ_CAAHFH010000002.1"/>
</dbReference>
<evidence type="ECO:0000313" key="2">
    <source>
        <dbReference type="Proteomes" id="UP000346198"/>
    </source>
</evidence>
<dbReference type="Proteomes" id="UP000346198">
    <property type="component" value="Unassembled WGS sequence"/>
</dbReference>
<name>A0A6C2UPI2_9BACT</name>
<reference evidence="1 2" key="1">
    <citation type="submission" date="2019-04" db="EMBL/GenBank/DDBJ databases">
        <authorList>
            <person name="Van Vliet M D."/>
        </authorList>
    </citation>
    <scope>NUCLEOTIDE SEQUENCE [LARGE SCALE GENOMIC DNA]</scope>
    <source>
        <strain evidence="1 2">F21</strain>
    </source>
</reference>
<dbReference type="AlphaFoldDB" id="A0A6C2UPI2"/>
<proteinExistence type="predicted"/>
<dbReference type="EMBL" id="CAAHFH010000002">
    <property type="protein sequence ID" value="VGO21843.1"/>
    <property type="molecule type" value="Genomic_DNA"/>
</dbReference>
<evidence type="ECO:0008006" key="3">
    <source>
        <dbReference type="Google" id="ProtNLM"/>
    </source>
</evidence>
<accession>A0A6C2UPI2</accession>
<gene>
    <name evidence="1" type="ORF">SCARR_03922</name>
</gene>
<keyword evidence="2" id="KW-1185">Reference proteome</keyword>
<dbReference type="Pfam" id="PF09661">
    <property type="entry name" value="DUF2398"/>
    <property type="match status" value="1"/>
</dbReference>
<dbReference type="InterPro" id="IPR013494">
    <property type="entry name" value="CHP02678"/>
</dbReference>